<dbReference type="Pfam" id="PF05339">
    <property type="entry name" value="DUF739"/>
    <property type="match status" value="1"/>
</dbReference>
<evidence type="ECO:0000313" key="1">
    <source>
        <dbReference type="EMBL" id="ASS37384.1"/>
    </source>
</evidence>
<dbReference type="AlphaFoldDB" id="A0A223AQY1"/>
<name>A0A223AQY1_9FIRM</name>
<evidence type="ECO:0000313" key="2">
    <source>
        <dbReference type="Proteomes" id="UP000214689"/>
    </source>
</evidence>
<dbReference type="EMBL" id="CP016199">
    <property type="protein sequence ID" value="ASS37384.1"/>
    <property type="molecule type" value="Genomic_DNA"/>
</dbReference>
<sequence>MNYDYTNLKLLIKTRYSTFEKFADALEIGRSTLSLKLNNNAEWSQAEMSRAMKLLGISETEIDKYFFCH</sequence>
<accession>A0A223AQY1</accession>
<dbReference type="GO" id="GO:0003677">
    <property type="term" value="F:DNA binding"/>
    <property type="evidence" value="ECO:0007669"/>
    <property type="project" value="InterPro"/>
</dbReference>
<dbReference type="Proteomes" id="UP000214689">
    <property type="component" value="Chromosome"/>
</dbReference>
<dbReference type="RefSeq" id="WP_094233612.1">
    <property type="nucleotide sequence ID" value="NZ_CP016199.1"/>
</dbReference>
<organism evidence="1 2">
    <name type="scientific">Mogibacterium pumilum</name>
    <dbReference type="NCBI Taxonomy" id="86332"/>
    <lineage>
        <taxon>Bacteria</taxon>
        <taxon>Bacillati</taxon>
        <taxon>Bacillota</taxon>
        <taxon>Clostridia</taxon>
        <taxon>Peptostreptococcales</taxon>
        <taxon>Anaerovoracaceae</taxon>
        <taxon>Mogibacterium</taxon>
    </lineage>
</organism>
<dbReference type="OrthoDB" id="2418220at2"/>
<evidence type="ECO:0008006" key="3">
    <source>
        <dbReference type="Google" id="ProtNLM"/>
    </source>
</evidence>
<dbReference type="InterPro" id="IPR008003">
    <property type="entry name" value="DUF739"/>
</dbReference>
<dbReference type="SUPFAM" id="SSF47413">
    <property type="entry name" value="lambda repressor-like DNA-binding domains"/>
    <property type="match status" value="1"/>
</dbReference>
<gene>
    <name evidence="1" type="ORF">AXF17_02155</name>
</gene>
<protein>
    <recommendedName>
        <fullName evidence="3">DUF739 domain-containing protein</fullName>
    </recommendedName>
</protein>
<keyword evidence="2" id="KW-1185">Reference proteome</keyword>
<dbReference type="InterPro" id="IPR010982">
    <property type="entry name" value="Lambda_DNA-bd_dom_sf"/>
</dbReference>
<proteinExistence type="predicted"/>
<reference evidence="2" key="1">
    <citation type="submission" date="2016-05" db="EMBL/GenBank/DDBJ databases">
        <authorList>
            <person name="Holder M.E."/>
            <person name="Ajami N.J."/>
            <person name="Petrosino J.F."/>
        </authorList>
    </citation>
    <scope>NUCLEOTIDE SEQUENCE [LARGE SCALE GENOMIC DNA]</scope>
    <source>
        <strain evidence="2">ATCC 700696</strain>
    </source>
</reference>